<proteinExistence type="predicted"/>
<evidence type="ECO:0000313" key="1">
    <source>
        <dbReference type="EMBL" id="KAK3598651.1"/>
    </source>
</evidence>
<keyword evidence="2" id="KW-1185">Reference proteome</keyword>
<accession>A0AAE0W246</accession>
<organism evidence="1 2">
    <name type="scientific">Potamilus streckersoni</name>
    <dbReference type="NCBI Taxonomy" id="2493646"/>
    <lineage>
        <taxon>Eukaryota</taxon>
        <taxon>Metazoa</taxon>
        <taxon>Spiralia</taxon>
        <taxon>Lophotrochozoa</taxon>
        <taxon>Mollusca</taxon>
        <taxon>Bivalvia</taxon>
        <taxon>Autobranchia</taxon>
        <taxon>Heteroconchia</taxon>
        <taxon>Palaeoheterodonta</taxon>
        <taxon>Unionida</taxon>
        <taxon>Unionoidea</taxon>
        <taxon>Unionidae</taxon>
        <taxon>Ambleminae</taxon>
        <taxon>Lampsilini</taxon>
        <taxon>Potamilus</taxon>
    </lineage>
</organism>
<reference evidence="1" key="2">
    <citation type="journal article" date="2021" name="Genome Biol. Evol.">
        <title>Developing a high-quality reference genome for a parasitic bivalve with doubly uniparental inheritance (Bivalvia: Unionida).</title>
        <authorList>
            <person name="Smith C.H."/>
        </authorList>
    </citation>
    <scope>NUCLEOTIDE SEQUENCE</scope>
    <source>
        <strain evidence="1">CHS0354</strain>
        <tissue evidence="1">Mantle</tissue>
    </source>
</reference>
<gene>
    <name evidence="1" type="ORF">CHS0354_020409</name>
</gene>
<reference evidence="1" key="1">
    <citation type="journal article" date="2021" name="Genome Biol. Evol.">
        <title>A High-Quality Reference Genome for a Parasitic Bivalve with Doubly Uniparental Inheritance (Bivalvia: Unionida).</title>
        <authorList>
            <person name="Smith C.H."/>
        </authorList>
    </citation>
    <scope>NUCLEOTIDE SEQUENCE</scope>
    <source>
        <strain evidence="1">CHS0354</strain>
    </source>
</reference>
<feature type="non-terminal residue" evidence="1">
    <location>
        <position position="102"/>
    </location>
</feature>
<name>A0AAE0W246_9BIVA</name>
<protein>
    <submittedName>
        <fullName evidence="1">Uncharacterized protein</fullName>
    </submittedName>
</protein>
<sequence length="102" mass="11999">MPPTMILNRFIEKAEKKKRIMGSKNLRIMAILHSTVKRLKRELAFNCIKNVNYNDRNSNTDKVDLDQANLKTCDIAYDIELLKKEIIYFCVQLSFRPFTTKS</sequence>
<dbReference type="AlphaFoldDB" id="A0AAE0W246"/>
<dbReference type="EMBL" id="JAEAOA010001240">
    <property type="protein sequence ID" value="KAK3598651.1"/>
    <property type="molecule type" value="Genomic_DNA"/>
</dbReference>
<reference evidence="1" key="3">
    <citation type="submission" date="2023-05" db="EMBL/GenBank/DDBJ databases">
        <authorList>
            <person name="Smith C.H."/>
        </authorList>
    </citation>
    <scope>NUCLEOTIDE SEQUENCE</scope>
    <source>
        <strain evidence="1">CHS0354</strain>
        <tissue evidence="1">Mantle</tissue>
    </source>
</reference>
<evidence type="ECO:0000313" key="2">
    <source>
        <dbReference type="Proteomes" id="UP001195483"/>
    </source>
</evidence>
<comment type="caution">
    <text evidence="1">The sequence shown here is derived from an EMBL/GenBank/DDBJ whole genome shotgun (WGS) entry which is preliminary data.</text>
</comment>
<dbReference type="Proteomes" id="UP001195483">
    <property type="component" value="Unassembled WGS sequence"/>
</dbReference>